<dbReference type="Pfam" id="PF13376">
    <property type="entry name" value="OmdA"/>
    <property type="match status" value="1"/>
</dbReference>
<dbReference type="OrthoDB" id="214150at2"/>
<organism evidence="2 3">
    <name type="scientific">Avrilella dinanensis</name>
    <dbReference type="NCBI Taxonomy" id="2008672"/>
    <lineage>
        <taxon>Bacteria</taxon>
        <taxon>Pseudomonadati</taxon>
        <taxon>Bacteroidota</taxon>
        <taxon>Flavobacteriia</taxon>
        <taxon>Flavobacteriales</taxon>
        <taxon>Flavobacteriaceae</taxon>
        <taxon>Avrilella</taxon>
    </lineage>
</organism>
<feature type="domain" description="YdhG-like" evidence="1">
    <location>
        <begin position="16"/>
        <end position="113"/>
    </location>
</feature>
<evidence type="ECO:0000313" key="2">
    <source>
        <dbReference type="EMBL" id="PJR03999.1"/>
    </source>
</evidence>
<dbReference type="RefSeq" id="WP_100677565.1">
    <property type="nucleotide sequence ID" value="NZ_NIPO01000001.1"/>
</dbReference>
<dbReference type="EMBL" id="NIPO01000001">
    <property type="protein sequence ID" value="PJR03999.1"/>
    <property type="molecule type" value="Genomic_DNA"/>
</dbReference>
<dbReference type="InterPro" id="IPR014922">
    <property type="entry name" value="YdhG-like"/>
</dbReference>
<dbReference type="Gene3D" id="3.90.1150.200">
    <property type="match status" value="1"/>
</dbReference>
<name>A0A2M9R556_9FLAO</name>
<dbReference type="SUPFAM" id="SSF159888">
    <property type="entry name" value="YdhG-like"/>
    <property type="match status" value="1"/>
</dbReference>
<sequence length="222" mass="26020">MRNEDVNNYLSRLGKWQTELIKLREIILKCEVEEEFKWKHPCYTNNGKNIVLIHEFKNYCAILFHKGALLKDPEKILVQQTKNTQSARQIRFTDLPEIIELESTIKEYIREAIEIEKKGLAVKTKTVSDYVIPEELEQIFREDSAFKTAFEKLTKGRQKGYFLYFAQPKQSKTRFARIEKNKQRILDGYGLTDCVCGLSKRKPNCDGSHKQLENTNSSDSEF</sequence>
<evidence type="ECO:0000259" key="1">
    <source>
        <dbReference type="Pfam" id="PF08818"/>
    </source>
</evidence>
<reference evidence="2 3" key="1">
    <citation type="submission" date="2017-06" db="EMBL/GenBank/DDBJ databases">
        <title>Description of Avrilella dinanensis gen. nov. sp. nov.</title>
        <authorList>
            <person name="Leyer C."/>
            <person name="Sassi M."/>
            <person name="Minet J."/>
            <person name="Kayal S."/>
            <person name="Cattoir V."/>
        </authorList>
    </citation>
    <scope>NUCLEOTIDE SEQUENCE [LARGE SCALE GENOMIC DNA]</scope>
    <source>
        <strain evidence="2 3">UR159</strain>
    </source>
</reference>
<dbReference type="PIRSF" id="PIRSF021308">
    <property type="entry name" value="UCP021308"/>
    <property type="match status" value="1"/>
</dbReference>
<dbReference type="Gene3D" id="3.40.5.90">
    <property type="entry name" value="CDGSH iron-sulfur domain, mitoNEET-type"/>
    <property type="match status" value="1"/>
</dbReference>
<dbReference type="Pfam" id="PF08818">
    <property type="entry name" value="DUF1801"/>
    <property type="match status" value="1"/>
</dbReference>
<accession>A0A2M9R556</accession>
<dbReference type="Proteomes" id="UP000231960">
    <property type="component" value="Unassembled WGS sequence"/>
</dbReference>
<proteinExistence type="predicted"/>
<evidence type="ECO:0000313" key="3">
    <source>
        <dbReference type="Proteomes" id="UP000231960"/>
    </source>
</evidence>
<comment type="caution">
    <text evidence="2">The sequence shown here is derived from an EMBL/GenBank/DDBJ whole genome shotgun (WGS) entry which is preliminary data.</text>
</comment>
<keyword evidence="3" id="KW-1185">Reference proteome</keyword>
<gene>
    <name evidence="2" type="ORF">CDL10_05250</name>
</gene>
<dbReference type="InterPro" id="IPR016786">
    <property type="entry name" value="YdeI_bac"/>
</dbReference>
<protein>
    <recommendedName>
        <fullName evidence="1">YdhG-like domain-containing protein</fullName>
    </recommendedName>
</protein>
<dbReference type="AlphaFoldDB" id="A0A2M9R556"/>
<dbReference type="InterPro" id="IPR042216">
    <property type="entry name" value="MitoNEET_CISD"/>
</dbReference>